<proteinExistence type="predicted"/>
<name>A0A1E7Z032_9PROT</name>
<feature type="region of interest" description="Disordered" evidence="1">
    <location>
        <begin position="93"/>
        <end position="113"/>
    </location>
</feature>
<evidence type="ECO:0000256" key="1">
    <source>
        <dbReference type="SAM" id="MobiDB-lite"/>
    </source>
</evidence>
<accession>A0A1E7Z032</accession>
<sequence>MGLTPDMKAQKDRARAHKLMRRYPWMLKAILVAGFREDGKRTKKGVAQAAREITKGKSWADVSMLKQLVGQGYLRPAGDGYTITKKGLQLRNEGGEDAHRRPAPEIAAEEIEG</sequence>
<organism evidence="2 3">
    <name type="scientific">Acidithiobacillus caldus</name>
    <dbReference type="NCBI Taxonomy" id="33059"/>
    <lineage>
        <taxon>Bacteria</taxon>
        <taxon>Pseudomonadati</taxon>
        <taxon>Pseudomonadota</taxon>
        <taxon>Acidithiobacillia</taxon>
        <taxon>Acidithiobacillales</taxon>
        <taxon>Acidithiobacillaceae</taxon>
        <taxon>Acidithiobacillus</taxon>
    </lineage>
</organism>
<evidence type="ECO:0000313" key="2">
    <source>
        <dbReference type="EMBL" id="OFC62111.1"/>
    </source>
</evidence>
<gene>
    <name evidence="2" type="ORF">BAE30_02965</name>
</gene>
<feature type="compositionally biased region" description="Basic and acidic residues" evidence="1">
    <location>
        <begin position="93"/>
        <end position="103"/>
    </location>
</feature>
<evidence type="ECO:0000313" key="3">
    <source>
        <dbReference type="Proteomes" id="UP000175707"/>
    </source>
</evidence>
<dbReference type="AlphaFoldDB" id="A0A1E7Z032"/>
<dbReference type="Proteomes" id="UP000175707">
    <property type="component" value="Unassembled WGS sequence"/>
</dbReference>
<protein>
    <submittedName>
        <fullName evidence="2">Uncharacterized protein</fullName>
    </submittedName>
</protein>
<reference evidence="2 3" key="1">
    <citation type="submission" date="2016-06" db="EMBL/GenBank/DDBJ databases">
        <title>Gene turnover analysis identifies the evolutionary adaptation of the extremophile Acidithiobacillus caldus.</title>
        <authorList>
            <person name="Zhang X."/>
        </authorList>
    </citation>
    <scope>NUCLEOTIDE SEQUENCE [LARGE SCALE GENOMIC DNA]</scope>
    <source>
        <strain evidence="2 3">S1</strain>
    </source>
</reference>
<comment type="caution">
    <text evidence="2">The sequence shown here is derived from an EMBL/GenBank/DDBJ whole genome shotgun (WGS) entry which is preliminary data.</text>
</comment>
<dbReference type="EMBL" id="LZYH01000287">
    <property type="protein sequence ID" value="OFC62111.1"/>
    <property type="molecule type" value="Genomic_DNA"/>
</dbReference>